<dbReference type="RefSeq" id="WP_371839281.1">
    <property type="nucleotide sequence ID" value="NZ_JBGMEK010000024.1"/>
</dbReference>
<protein>
    <recommendedName>
        <fullName evidence="3">HsdR</fullName>
    </recommendedName>
</protein>
<keyword evidence="2" id="KW-1185">Reference proteome</keyword>
<dbReference type="EMBL" id="JBGMEK010000024">
    <property type="protein sequence ID" value="MFA0811687.1"/>
    <property type="molecule type" value="Genomic_DNA"/>
</dbReference>
<evidence type="ECO:0000313" key="1">
    <source>
        <dbReference type="EMBL" id="MFA0811687.1"/>
    </source>
</evidence>
<reference evidence="1 2" key="1">
    <citation type="submission" date="2024-08" db="EMBL/GenBank/DDBJ databases">
        <authorList>
            <person name="Ishaq N."/>
        </authorList>
    </citation>
    <scope>NUCLEOTIDE SEQUENCE [LARGE SCALE GENOMIC DNA]</scope>
    <source>
        <strain evidence="1 2">DSM 18651</strain>
    </source>
</reference>
<dbReference type="Proteomes" id="UP001569428">
    <property type="component" value="Unassembled WGS sequence"/>
</dbReference>
<proteinExistence type="predicted"/>
<name>A0ABV4P066_9GAMM</name>
<evidence type="ECO:0008006" key="3">
    <source>
        <dbReference type="Google" id="ProtNLM"/>
    </source>
</evidence>
<sequence length="360" mass="40756">MNNEEIFSRLIENALDFLSTAALEVENNPKYSVIHFYSAVELFLKARLLADHWTLVISKKQDPDWDKFIVGDFQSVTLGEAAIKLDKAVKSPLTKEELDAFKSVGRHRNKIVHFYHKDHGDEAGNTTFRQSVVKQQLKAWHYLHSLLMNRWGSTFTDWEEAISQVDTQLRDLHSFLQVIYDELKAEIEAKIAAGERFDKCPSCGFQAQSKSNDLHELFQSECLVCGLKETEINIKCESCDHIVTFASEGYSSCSNCKKHYEPKQLAEILLDDNAAYSAAKEEGDFGWGVANCSDCDSHHTVVNTTNQEWICACCLTDFTDCSLEACEWCNEKNTGDMEMSYFSGCNMCEGSGGWYAGKDE</sequence>
<evidence type="ECO:0000313" key="2">
    <source>
        <dbReference type="Proteomes" id="UP001569428"/>
    </source>
</evidence>
<gene>
    <name evidence="1" type="ORF">ACCI49_12220</name>
</gene>
<accession>A0ABV4P066</accession>
<organism evidence="1 2">
    <name type="scientific">Microbulbifer epialgicus</name>
    <dbReference type="NCBI Taxonomy" id="393907"/>
    <lineage>
        <taxon>Bacteria</taxon>
        <taxon>Pseudomonadati</taxon>
        <taxon>Pseudomonadota</taxon>
        <taxon>Gammaproteobacteria</taxon>
        <taxon>Cellvibrionales</taxon>
        <taxon>Microbulbiferaceae</taxon>
        <taxon>Microbulbifer</taxon>
    </lineage>
</organism>
<comment type="caution">
    <text evidence="1">The sequence shown here is derived from an EMBL/GenBank/DDBJ whole genome shotgun (WGS) entry which is preliminary data.</text>
</comment>